<dbReference type="AlphaFoldDB" id="A0A4R5MNX8"/>
<evidence type="ECO:0000313" key="1">
    <source>
        <dbReference type="EMBL" id="TDG37388.1"/>
    </source>
</evidence>
<dbReference type="PANTHER" id="PTHR31252">
    <property type="entry name" value="DUF4419 DOMAIN-CONTAINING PROTEIN"/>
    <property type="match status" value="1"/>
</dbReference>
<dbReference type="Pfam" id="PF14388">
    <property type="entry name" value="DUF4419"/>
    <property type="match status" value="1"/>
</dbReference>
<dbReference type="RefSeq" id="WP_133261481.1">
    <property type="nucleotide sequence ID" value="NZ_SJCY01000002.1"/>
</dbReference>
<keyword evidence="2" id="KW-1185">Reference proteome</keyword>
<reference evidence="1 2" key="1">
    <citation type="submission" date="2019-02" db="EMBL/GenBank/DDBJ databases">
        <title>Pedobacter sp. nov., a novel speices isolated from soil of pinguins habitat in Antarcitica.</title>
        <authorList>
            <person name="He R.-H."/>
        </authorList>
    </citation>
    <scope>NUCLEOTIDE SEQUENCE [LARGE SCALE GENOMIC DNA]</scope>
    <source>
        <strain evidence="1 2">E01020</strain>
    </source>
</reference>
<dbReference type="EMBL" id="SJCY01000002">
    <property type="protein sequence ID" value="TDG37388.1"/>
    <property type="molecule type" value="Genomic_DNA"/>
</dbReference>
<comment type="caution">
    <text evidence="1">The sequence shown here is derived from an EMBL/GenBank/DDBJ whole genome shotgun (WGS) entry which is preliminary data.</text>
</comment>
<dbReference type="PANTHER" id="PTHR31252:SF11">
    <property type="entry name" value="DUF4419 DOMAIN-CONTAINING PROTEIN"/>
    <property type="match status" value="1"/>
</dbReference>
<accession>A0A4R5MNX8</accession>
<proteinExistence type="predicted"/>
<organism evidence="1 2">
    <name type="scientific">Pedobacter changchengzhani</name>
    <dbReference type="NCBI Taxonomy" id="2529274"/>
    <lineage>
        <taxon>Bacteria</taxon>
        <taxon>Pseudomonadati</taxon>
        <taxon>Bacteroidota</taxon>
        <taxon>Sphingobacteriia</taxon>
        <taxon>Sphingobacteriales</taxon>
        <taxon>Sphingobacteriaceae</taxon>
        <taxon>Pedobacter</taxon>
    </lineage>
</organism>
<dbReference type="InterPro" id="IPR025533">
    <property type="entry name" value="DUF4419"/>
</dbReference>
<protein>
    <submittedName>
        <fullName evidence="1">DUF4419 domain-containing protein</fullName>
    </submittedName>
</protein>
<evidence type="ECO:0000313" key="2">
    <source>
        <dbReference type="Proteomes" id="UP000295668"/>
    </source>
</evidence>
<name>A0A4R5MNX8_9SPHI</name>
<dbReference type="OrthoDB" id="9806766at2"/>
<gene>
    <name evidence="1" type="ORF">EZJ43_04525</name>
</gene>
<dbReference type="Proteomes" id="UP000295668">
    <property type="component" value="Unassembled WGS sequence"/>
</dbReference>
<sequence length="493" mass="56992">MKYNIYIKSFLLFNFFVGFYFTATGQENTIVQIEKLTKPKSLLSQIDSKEIYKQYNLGLEGASAMPDSLVAFNEHPFLNGLVNAYQNHRPFTFSPDMFWVLISQGFARNVANHSEELREKLVGFDGKKELIVDGDKYNIALGNNSSDWEKVFPDFNQQIEKYSGKKLNDILICDFSTTTPVSKIVSQITVMEAFKNYFDYKVTYIGCGLPYVTLEGTLKDWQKLRTKTEYLSQYKLAWWTKELLPILDKLIEAKKGKIDKTFWKNTVKFRTEDAPYGPFDHINGWITKFFPFDNKGNQRQLGEIVTSSSLASEIVKVPFILEELTSKQAYKMEFWGGFIGCTQNATDFGLKPELGWAVNNVAKQKLNRDTAQAKSYLKNLRTDLDQIAFDKEMAKLLKLKEESHLNNALADYGKVLELKNVDEIPDEVFNQNYFRVLVIRFRSIIKIPDKLTKVRIDKLYLFGTISENEKASIIEMMPKTKIVFNTTEPINWF</sequence>